<accession>A0A1M2V0V5</accession>
<proteinExistence type="predicted"/>
<evidence type="ECO:0000313" key="2">
    <source>
        <dbReference type="EMBL" id="OJT01221.1"/>
    </source>
</evidence>
<keyword evidence="1" id="KW-0812">Transmembrane</keyword>
<reference evidence="2" key="1">
    <citation type="submission" date="2016-11" db="EMBL/GenBank/DDBJ databases">
        <title>Draft Genome Sequence of Marinobacter hydrocarbonoclasticus strain STW2, a polyaromatic aromatic hydrocarbon degrading and denitrifying bacterium from rhizosphere of Seagrass Enhalus acodoides.</title>
        <authorList>
            <person name="Ling J."/>
            <person name="Dong J."/>
        </authorList>
    </citation>
    <scope>NUCLEOTIDE SEQUENCE [LARGE SCALE GENOMIC DNA]</scope>
    <source>
        <strain evidence="2">STW2</strain>
    </source>
</reference>
<keyword evidence="1" id="KW-0472">Membrane</keyword>
<keyword evidence="3" id="KW-1185">Reference proteome</keyword>
<dbReference type="EMBL" id="MPKY01000001">
    <property type="protein sequence ID" value="OJT01221.1"/>
    <property type="molecule type" value="Genomic_DNA"/>
</dbReference>
<gene>
    <name evidence="2" type="ORF">BEE62_14830</name>
</gene>
<organism evidence="2 3">
    <name type="scientific">Marinobacter nauticus</name>
    <name type="common">Marinobacter hydrocarbonoclasticus</name>
    <name type="synonym">Marinobacter aquaeolei</name>
    <dbReference type="NCBI Taxonomy" id="2743"/>
    <lineage>
        <taxon>Bacteria</taxon>
        <taxon>Pseudomonadati</taxon>
        <taxon>Pseudomonadota</taxon>
        <taxon>Gammaproteobacteria</taxon>
        <taxon>Pseudomonadales</taxon>
        <taxon>Marinobacteraceae</taxon>
        <taxon>Marinobacter</taxon>
    </lineage>
</organism>
<evidence type="ECO:0000256" key="1">
    <source>
        <dbReference type="SAM" id="Phobius"/>
    </source>
</evidence>
<dbReference type="RefSeq" id="WP_072678275.1">
    <property type="nucleotide sequence ID" value="NZ_MPKY01000001.1"/>
</dbReference>
<keyword evidence="1" id="KW-1133">Transmembrane helix</keyword>
<name>A0A1M2V0V5_MARNT</name>
<dbReference type="Proteomes" id="UP000183986">
    <property type="component" value="Unassembled WGS sequence"/>
</dbReference>
<evidence type="ECO:0000313" key="3">
    <source>
        <dbReference type="Proteomes" id="UP000183986"/>
    </source>
</evidence>
<dbReference type="OrthoDB" id="6371881at2"/>
<protein>
    <submittedName>
        <fullName evidence="2">Uncharacterized protein</fullName>
    </submittedName>
</protein>
<sequence length="89" mass="10425">MPDRRGWHLDKSVSVAHIGTTIGLIVGALWFFAGQDTRISNLELHIKHLQTERVSDQSRTEKKFDELRVDLRMINNKLDRLIETQSRER</sequence>
<feature type="transmembrane region" description="Helical" evidence="1">
    <location>
        <begin position="12"/>
        <end position="33"/>
    </location>
</feature>
<comment type="caution">
    <text evidence="2">The sequence shown here is derived from an EMBL/GenBank/DDBJ whole genome shotgun (WGS) entry which is preliminary data.</text>
</comment>
<dbReference type="AlphaFoldDB" id="A0A1M2V0V5"/>